<organism evidence="1 2">
    <name type="scientific">Marinobacterium halophilum</name>
    <dbReference type="NCBI Taxonomy" id="267374"/>
    <lineage>
        <taxon>Bacteria</taxon>
        <taxon>Pseudomonadati</taxon>
        <taxon>Pseudomonadota</taxon>
        <taxon>Gammaproteobacteria</taxon>
        <taxon>Oceanospirillales</taxon>
        <taxon>Oceanospirillaceae</taxon>
        <taxon>Marinobacterium</taxon>
    </lineage>
</organism>
<comment type="caution">
    <text evidence="1">The sequence shown here is derived from an EMBL/GenBank/DDBJ whole genome shotgun (WGS) entry which is preliminary data.</text>
</comment>
<evidence type="ECO:0000313" key="2">
    <source>
        <dbReference type="Proteomes" id="UP000242133"/>
    </source>
</evidence>
<dbReference type="Pfam" id="PF10009">
    <property type="entry name" value="DUF2252"/>
    <property type="match status" value="1"/>
</dbReference>
<dbReference type="PANTHER" id="PTHR39441">
    <property type="entry name" value="DUF2252 DOMAIN-CONTAINING PROTEIN"/>
    <property type="match status" value="1"/>
</dbReference>
<name>A0A2P8EQI5_9GAMM</name>
<dbReference type="SUPFAM" id="SSF56112">
    <property type="entry name" value="Protein kinase-like (PK-like)"/>
    <property type="match status" value="1"/>
</dbReference>
<dbReference type="InterPro" id="IPR011009">
    <property type="entry name" value="Kinase-like_dom_sf"/>
</dbReference>
<dbReference type="EMBL" id="PYGI01000023">
    <property type="protein sequence ID" value="PSL11736.1"/>
    <property type="molecule type" value="Genomic_DNA"/>
</dbReference>
<dbReference type="InterPro" id="IPR018721">
    <property type="entry name" value="DUF2252"/>
</dbReference>
<dbReference type="OrthoDB" id="1491115at2"/>
<dbReference type="AlphaFoldDB" id="A0A2P8EQI5"/>
<dbReference type="RefSeq" id="WP_106592951.1">
    <property type="nucleotide sequence ID" value="NZ_PYGI01000023.1"/>
</dbReference>
<dbReference type="Proteomes" id="UP000242133">
    <property type="component" value="Unassembled WGS sequence"/>
</dbReference>
<gene>
    <name evidence="1" type="ORF">CLV44_12354</name>
</gene>
<sequence>MRAATAHNREQQVVEALERFNANLGEAFRQQKYERMSASAFSFFRGSNHLYWQDLYRDWHFSLFGGVTATQTWLQGDAHLHNFGAYGSHDEQVRFGLDDFDDGIIGDYQYDLWRLLTSVVLAVRESESLKPEALSDILTTLIDSYLTTLQQDTNTVADWAAMADTTDGRLQAFLIKLTEKKGRAGMLQKWTECAAGEERRFISDHPKLAPLSVVDRAALEQALVDYQATLNDQIPGHSRQHFKVKDLARRLSAGTGSLGTDRYYALVEGQGDGDHDDVILDIKAQQPPAAWWVMNPAERAEYDQMFSHEGERHALAFQAMARHPDPYVGWLMLGDQVFSVRERSPFKADYPTDKLHKPKHWRHLATAWGRILAASHLRGARALSEGGADVFAEGVLQRTLPHAEAFTDLLLNMAQAYADCVQNDYQAFCRYRAC</sequence>
<proteinExistence type="predicted"/>
<dbReference type="PANTHER" id="PTHR39441:SF1">
    <property type="entry name" value="DUF2252 DOMAIN-CONTAINING PROTEIN"/>
    <property type="match status" value="1"/>
</dbReference>
<protein>
    <submittedName>
        <fullName evidence="1">Uncharacterized protein (DUF2252 family)</fullName>
    </submittedName>
</protein>
<evidence type="ECO:0000313" key="1">
    <source>
        <dbReference type="EMBL" id="PSL11736.1"/>
    </source>
</evidence>
<accession>A0A2P8EQI5</accession>
<keyword evidence="2" id="KW-1185">Reference proteome</keyword>
<reference evidence="1 2" key="1">
    <citation type="submission" date="2018-03" db="EMBL/GenBank/DDBJ databases">
        <title>Genomic Encyclopedia of Archaeal and Bacterial Type Strains, Phase II (KMG-II): from individual species to whole genera.</title>
        <authorList>
            <person name="Goeker M."/>
        </authorList>
    </citation>
    <scope>NUCLEOTIDE SEQUENCE [LARGE SCALE GENOMIC DNA]</scope>
    <source>
        <strain evidence="1 2">DSM 17586</strain>
    </source>
</reference>